<feature type="signal peptide" evidence="1">
    <location>
        <begin position="1"/>
        <end position="25"/>
    </location>
</feature>
<organism evidence="2 3">
    <name type="scientific">Tilletia horrida</name>
    <dbReference type="NCBI Taxonomy" id="155126"/>
    <lineage>
        <taxon>Eukaryota</taxon>
        <taxon>Fungi</taxon>
        <taxon>Dikarya</taxon>
        <taxon>Basidiomycota</taxon>
        <taxon>Ustilaginomycotina</taxon>
        <taxon>Exobasidiomycetes</taxon>
        <taxon>Tilletiales</taxon>
        <taxon>Tilletiaceae</taxon>
        <taxon>Tilletia</taxon>
    </lineage>
</organism>
<dbReference type="SUPFAM" id="SSF51556">
    <property type="entry name" value="Metallo-dependent hydrolases"/>
    <property type="match status" value="1"/>
</dbReference>
<keyword evidence="1" id="KW-0732">Signal</keyword>
<evidence type="ECO:0000313" key="2">
    <source>
        <dbReference type="EMBL" id="KAK0556741.1"/>
    </source>
</evidence>
<dbReference type="Pfam" id="PF01244">
    <property type="entry name" value="Peptidase_M19"/>
    <property type="match status" value="1"/>
</dbReference>
<sequence>MVVLHPSLSAFLAWLIAEISSLAFGGPSPAQSLAVAHSVLKHTPLIDGHVDLPVLARIVTGGDISQLAYDKQLPKEVDIPRLRKGQTGGFFSIAYVPCGKDIGIPEGDNFTNPTNAVRDTFEQVDLTYLLEAHFPHHVAVARSVSDIRRNFARGKISHIPAIEGAHSLGNSLGTLRSFAKLGVKYITLTHTCHNVFADSAGSVSGVPLEPIHNGLSAYGKRLVKEMNRLGVLVDVSHTADATARQAIELSEAPVMFSHSGSRVLYNHIRNLPDDILELLPTRGQKDGIVMVPAVSEFIAPNATVSTVADHVEHIANIVGRSRVGIGSDFDGGPEFPEGLEDVSKYPHLLAELHQRGWKYRELQGFAGENLLRIMRAAELVSERMQRAGALPDSTRWEGRPDLIPGKGWFSGRGRS</sequence>
<dbReference type="EMBL" id="JAPDMZ010000011">
    <property type="protein sequence ID" value="KAK0556741.1"/>
    <property type="molecule type" value="Genomic_DNA"/>
</dbReference>
<keyword evidence="1" id="KW-0378">Hydrolase</keyword>
<dbReference type="AlphaFoldDB" id="A0AAN6GZU7"/>
<dbReference type="PROSITE" id="PS51365">
    <property type="entry name" value="RENAL_DIPEPTIDASE_2"/>
    <property type="match status" value="1"/>
</dbReference>
<proteinExistence type="inferred from homology"/>
<comment type="similarity">
    <text evidence="1">Belongs to the metallo-dependent hydrolases superfamily. Peptidase M19 family.</text>
</comment>
<keyword evidence="1" id="KW-0479">Metal-binding</keyword>
<name>A0AAN6GZU7_9BASI</name>
<dbReference type="CDD" id="cd01301">
    <property type="entry name" value="rDP_like"/>
    <property type="match status" value="1"/>
</dbReference>
<reference evidence="2" key="1">
    <citation type="journal article" date="2023" name="PhytoFront">
        <title>Draft Genome Resources of Seven Strains of Tilletia horrida, Causal Agent of Kernel Smut of Rice.</title>
        <authorList>
            <person name="Khanal S."/>
            <person name="Antony Babu S."/>
            <person name="Zhou X.G."/>
        </authorList>
    </citation>
    <scope>NUCLEOTIDE SEQUENCE</scope>
    <source>
        <strain evidence="2">TX6</strain>
    </source>
</reference>
<evidence type="ECO:0000313" key="3">
    <source>
        <dbReference type="Proteomes" id="UP001176517"/>
    </source>
</evidence>
<accession>A0AAN6GZU7</accession>
<dbReference type="EC" id="3.4.13.19" evidence="1"/>
<dbReference type="GO" id="GO:0046872">
    <property type="term" value="F:metal ion binding"/>
    <property type="evidence" value="ECO:0007669"/>
    <property type="project" value="UniProtKB-UniRule"/>
</dbReference>
<feature type="chain" id="PRO_5042663249" description="Dipeptidase" evidence="1">
    <location>
        <begin position="26"/>
        <end position="415"/>
    </location>
</feature>
<protein>
    <recommendedName>
        <fullName evidence="1">Dipeptidase</fullName>
        <ecNumber evidence="1">3.4.13.19</ecNumber>
    </recommendedName>
</protein>
<evidence type="ECO:0000256" key="1">
    <source>
        <dbReference type="RuleBase" id="RU341113"/>
    </source>
</evidence>
<comment type="catalytic activity">
    <reaction evidence="1">
        <text>an L-aminoacyl-L-amino acid + H2O = 2 an L-alpha-amino acid</text>
        <dbReference type="Rhea" id="RHEA:48940"/>
        <dbReference type="ChEBI" id="CHEBI:15377"/>
        <dbReference type="ChEBI" id="CHEBI:59869"/>
        <dbReference type="ChEBI" id="CHEBI:77460"/>
        <dbReference type="EC" id="3.4.13.19"/>
    </reaction>
</comment>
<dbReference type="InterPro" id="IPR008257">
    <property type="entry name" value="Pept_M19"/>
</dbReference>
<keyword evidence="3" id="KW-1185">Reference proteome</keyword>
<keyword evidence="1" id="KW-0482">Metalloprotease</keyword>
<dbReference type="Proteomes" id="UP001176517">
    <property type="component" value="Unassembled WGS sequence"/>
</dbReference>
<gene>
    <name evidence="2" type="ORF">OC846_000929</name>
</gene>
<dbReference type="GO" id="GO:0070573">
    <property type="term" value="F:metallodipeptidase activity"/>
    <property type="evidence" value="ECO:0007669"/>
    <property type="project" value="InterPro"/>
</dbReference>
<keyword evidence="1" id="KW-0224">Dipeptidase</keyword>
<comment type="cofactor">
    <cofactor evidence="1">
        <name>Zn(2+)</name>
        <dbReference type="ChEBI" id="CHEBI:29105"/>
    </cofactor>
</comment>
<dbReference type="InterPro" id="IPR032466">
    <property type="entry name" value="Metal_Hydrolase"/>
</dbReference>
<keyword evidence="1" id="KW-0862">Zinc</keyword>
<keyword evidence="1" id="KW-0645">Protease</keyword>
<dbReference type="GO" id="GO:0006508">
    <property type="term" value="P:proteolysis"/>
    <property type="evidence" value="ECO:0007669"/>
    <property type="project" value="UniProtKB-KW"/>
</dbReference>
<dbReference type="Gene3D" id="3.20.20.140">
    <property type="entry name" value="Metal-dependent hydrolases"/>
    <property type="match status" value="1"/>
</dbReference>
<comment type="caution">
    <text evidence="2">The sequence shown here is derived from an EMBL/GenBank/DDBJ whole genome shotgun (WGS) entry which is preliminary data.</text>
</comment>
<dbReference type="PANTHER" id="PTHR10443:SF12">
    <property type="entry name" value="DIPEPTIDASE"/>
    <property type="match status" value="1"/>
</dbReference>
<dbReference type="PANTHER" id="PTHR10443">
    <property type="entry name" value="MICROSOMAL DIPEPTIDASE"/>
    <property type="match status" value="1"/>
</dbReference>